<proteinExistence type="predicted"/>
<feature type="transmembrane region" description="Helical" evidence="1">
    <location>
        <begin position="387"/>
        <end position="408"/>
    </location>
</feature>
<reference evidence="3 4" key="1">
    <citation type="journal article" date="2024" name="J. Plant Pathol.">
        <title>Sequence and assembly of the genome of Seiridium unicorne, isolate CBS 538.82, causal agent of cypress canker disease.</title>
        <authorList>
            <person name="Scali E."/>
            <person name="Rocca G.D."/>
            <person name="Danti R."/>
            <person name="Garbelotto M."/>
            <person name="Barberini S."/>
            <person name="Baroncelli R."/>
            <person name="Emiliani G."/>
        </authorList>
    </citation>
    <scope>NUCLEOTIDE SEQUENCE [LARGE SCALE GENOMIC DNA]</scope>
    <source>
        <strain evidence="3 4">BM-138-508</strain>
    </source>
</reference>
<name>A0ABR2V864_9PEZI</name>
<dbReference type="SUPFAM" id="SSF52058">
    <property type="entry name" value="L domain-like"/>
    <property type="match status" value="1"/>
</dbReference>
<protein>
    <submittedName>
        <fullName evidence="3">Uncharacterized protein</fullName>
    </submittedName>
</protein>
<feature type="chain" id="PRO_5045634037" evidence="2">
    <location>
        <begin position="21"/>
        <end position="409"/>
    </location>
</feature>
<feature type="signal peptide" evidence="2">
    <location>
        <begin position="1"/>
        <end position="20"/>
    </location>
</feature>
<evidence type="ECO:0000313" key="4">
    <source>
        <dbReference type="Proteomes" id="UP001408356"/>
    </source>
</evidence>
<keyword evidence="1" id="KW-0812">Transmembrane</keyword>
<sequence>MKLRLVVFATQLLLGNTVAAVDCGNGSATATLTLVSPDDVTSLASACPTVKASIFISGDIGEDEIKLDGIKTIEGNLVLGNCQAADCGDQKVTKVSGSTLELVEGTLDIEGLDSLEQLSLPVLGQVKGTVSIKELKNLKTLELDALGAVGNFSLLDIEQLYYFNLGIVQGEEVSIAGNGYLVLQMGDTDGFNPNLISQLDISGVGELRWGTSGGKIAVGNLSVHDNRIEQLPLLFQSLRALTIWQNSQLTDILFPAAEEAKTELVSQLKQISVTDNEKFNMTTISSTSWNNTDMLTWVWPGENMYTVVLDGIIHNAFFQPLQDAHDWTNLQNANSSKPRVLQDFNITSSVPAFHCEPIDEMRRHGAFPGSYSCNGDKIDIPNNAMSLTTGGLCAGMVLSWAAAGLLIFV</sequence>
<keyword evidence="4" id="KW-1185">Reference proteome</keyword>
<evidence type="ECO:0000256" key="1">
    <source>
        <dbReference type="SAM" id="Phobius"/>
    </source>
</evidence>
<accession>A0ABR2V864</accession>
<comment type="caution">
    <text evidence="3">The sequence shown here is derived from an EMBL/GenBank/DDBJ whole genome shotgun (WGS) entry which is preliminary data.</text>
</comment>
<gene>
    <name evidence="3" type="ORF">SUNI508_04392</name>
</gene>
<keyword evidence="1" id="KW-1133">Transmembrane helix</keyword>
<keyword evidence="2" id="KW-0732">Signal</keyword>
<organism evidence="3 4">
    <name type="scientific">Seiridium unicorne</name>
    <dbReference type="NCBI Taxonomy" id="138068"/>
    <lineage>
        <taxon>Eukaryota</taxon>
        <taxon>Fungi</taxon>
        <taxon>Dikarya</taxon>
        <taxon>Ascomycota</taxon>
        <taxon>Pezizomycotina</taxon>
        <taxon>Sordariomycetes</taxon>
        <taxon>Xylariomycetidae</taxon>
        <taxon>Amphisphaeriales</taxon>
        <taxon>Sporocadaceae</taxon>
        <taxon>Seiridium</taxon>
    </lineage>
</organism>
<dbReference type="EMBL" id="JARVKF010000090">
    <property type="protein sequence ID" value="KAK9423098.1"/>
    <property type="molecule type" value="Genomic_DNA"/>
</dbReference>
<dbReference type="Proteomes" id="UP001408356">
    <property type="component" value="Unassembled WGS sequence"/>
</dbReference>
<evidence type="ECO:0000313" key="3">
    <source>
        <dbReference type="EMBL" id="KAK9423098.1"/>
    </source>
</evidence>
<evidence type="ECO:0000256" key="2">
    <source>
        <dbReference type="SAM" id="SignalP"/>
    </source>
</evidence>
<keyword evidence="1" id="KW-0472">Membrane</keyword>